<dbReference type="GO" id="GO:0044780">
    <property type="term" value="P:bacterial-type flagellum assembly"/>
    <property type="evidence" value="ECO:0007669"/>
    <property type="project" value="InterPro"/>
</dbReference>
<dbReference type="PANTHER" id="PTHR36307:SF1">
    <property type="entry name" value="FLAGELLA BASAL BODY P-RING FORMATION PROTEIN FLGA"/>
    <property type="match status" value="1"/>
</dbReference>
<feature type="domain" description="SAF" evidence="5">
    <location>
        <begin position="113"/>
        <end position="175"/>
    </location>
</feature>
<dbReference type="EMBL" id="LDUG01000021">
    <property type="protein sequence ID" value="KVW96109.1"/>
    <property type="molecule type" value="Genomic_DNA"/>
</dbReference>
<keyword evidence="6" id="KW-0282">Flagellum</keyword>
<dbReference type="Gene3D" id="3.90.1210.10">
    <property type="entry name" value="Antifreeze-like/N-acetylneuraminic acid synthase C-terminal domain"/>
    <property type="match status" value="1"/>
</dbReference>
<proteinExistence type="inferred from homology"/>
<dbReference type="OrthoDB" id="8561436at2"/>
<evidence type="ECO:0000313" key="6">
    <source>
        <dbReference type="EMBL" id="KVW96109.1"/>
    </source>
</evidence>
<evidence type="ECO:0000313" key="7">
    <source>
        <dbReference type="Proteomes" id="UP000064243"/>
    </source>
</evidence>
<comment type="function">
    <text evidence="4">Involved in the assembly process of the P-ring formation. It may associate with FlgF on the rod constituting a structure essential for the P-ring assembly or may act as a modulator protein for the P-ring assembly.</text>
</comment>
<accession>A0A125BCP2</accession>
<reference evidence="6 7" key="1">
    <citation type="journal article" date="2015" name="Appl. Environ. Microbiol.">
        <title>Aerobic and Anaerobic Thiosulfate Oxidation by a Cold-Adapted, Subglacial Chemoautotroph.</title>
        <authorList>
            <person name="Harrold Z.R."/>
            <person name="Skidmore M.L."/>
            <person name="Hamilton T.L."/>
            <person name="Desch L."/>
            <person name="Amada K."/>
            <person name="van Gelder W."/>
            <person name="Glover K."/>
            <person name="Roden E.E."/>
            <person name="Boyd E.S."/>
        </authorList>
    </citation>
    <scope>NUCLEOTIDE SEQUENCE [LARGE SCALE GENOMIC DNA]</scope>
    <source>
        <strain evidence="6 7">RG</strain>
    </source>
</reference>
<dbReference type="Proteomes" id="UP000064243">
    <property type="component" value="Unassembled WGS sequence"/>
</dbReference>
<dbReference type="InterPro" id="IPR039246">
    <property type="entry name" value="Flagellar_FlgA"/>
</dbReference>
<name>A0A125BCP2_THIDE</name>
<comment type="similarity">
    <text evidence="4">Belongs to the FlgA family.</text>
</comment>
<evidence type="ECO:0000256" key="1">
    <source>
        <dbReference type="ARBA" id="ARBA00004418"/>
    </source>
</evidence>
<keyword evidence="4" id="KW-1005">Bacterial flagellum biogenesis</keyword>
<dbReference type="CDD" id="cd11614">
    <property type="entry name" value="SAF_CpaB_FlgA_like"/>
    <property type="match status" value="1"/>
</dbReference>
<evidence type="ECO:0000256" key="3">
    <source>
        <dbReference type="ARBA" id="ARBA00022764"/>
    </source>
</evidence>
<keyword evidence="7" id="KW-1185">Reference proteome</keyword>
<gene>
    <name evidence="6" type="ORF">ABW22_08765</name>
</gene>
<dbReference type="PANTHER" id="PTHR36307">
    <property type="entry name" value="FLAGELLA BASAL BODY P-RING FORMATION PROTEIN FLGA"/>
    <property type="match status" value="1"/>
</dbReference>
<evidence type="ECO:0000256" key="2">
    <source>
        <dbReference type="ARBA" id="ARBA00022729"/>
    </source>
</evidence>
<sequence length="237" mass="24639">MAAGAPHAGRRAHRMWLAAACLCVSAVAHASDRQDPAALQAHAERFLKTQTGGLPGKVSIQVNPPRSSLPACAALDTFQPAGSRSTGKLTVGVRCLAPTPWTVYLSAQVRVIGNYVVTRQPLPANHVLTAADITLREGDLGSLPADVVTDADAMLGYRAVSGLAAGAPLRNALLRPPLVVQQGQTTRLVMNGPGFSVQSQGQALANASRGDRVRVKTRSGQVVSGVAQDGQQVVVSF</sequence>
<dbReference type="Pfam" id="PF13144">
    <property type="entry name" value="ChapFlgA"/>
    <property type="match status" value="1"/>
</dbReference>
<dbReference type="NCBIfam" id="TIGR03170">
    <property type="entry name" value="flgA_cterm"/>
    <property type="match status" value="1"/>
</dbReference>
<dbReference type="GO" id="GO:0042597">
    <property type="term" value="C:periplasmic space"/>
    <property type="evidence" value="ECO:0007669"/>
    <property type="project" value="UniProtKB-SubCell"/>
</dbReference>
<comment type="subcellular location">
    <subcellularLocation>
        <location evidence="1 4">Periplasm</location>
    </subcellularLocation>
</comment>
<keyword evidence="6" id="KW-0969">Cilium</keyword>
<dbReference type="PATRIC" id="fig|36861.3.peg.1411"/>
<dbReference type="InterPro" id="IPR041231">
    <property type="entry name" value="FlgA_N"/>
</dbReference>
<dbReference type="STRING" id="1123392.GCA_000376425_03507"/>
<comment type="caution">
    <text evidence="6">The sequence shown here is derived from an EMBL/GenBank/DDBJ whole genome shotgun (WGS) entry which is preliminary data.</text>
</comment>
<feature type="signal peptide" evidence="4">
    <location>
        <begin position="1"/>
        <end position="30"/>
    </location>
</feature>
<dbReference type="Gene3D" id="2.30.30.760">
    <property type="match status" value="1"/>
</dbReference>
<dbReference type="InterPro" id="IPR013974">
    <property type="entry name" value="SAF"/>
</dbReference>
<dbReference type="SMART" id="SM00858">
    <property type="entry name" value="SAF"/>
    <property type="match status" value="1"/>
</dbReference>
<keyword evidence="3 4" id="KW-0574">Periplasm</keyword>
<evidence type="ECO:0000259" key="5">
    <source>
        <dbReference type="SMART" id="SM00858"/>
    </source>
</evidence>
<organism evidence="6 7">
    <name type="scientific">Thiobacillus denitrificans</name>
    <dbReference type="NCBI Taxonomy" id="36861"/>
    <lineage>
        <taxon>Bacteria</taxon>
        <taxon>Pseudomonadati</taxon>
        <taxon>Pseudomonadota</taxon>
        <taxon>Betaproteobacteria</taxon>
        <taxon>Nitrosomonadales</taxon>
        <taxon>Thiobacillaceae</taxon>
        <taxon>Thiobacillus</taxon>
    </lineage>
</organism>
<dbReference type="Pfam" id="PF17656">
    <property type="entry name" value="ChapFlgA_N"/>
    <property type="match status" value="1"/>
</dbReference>
<feature type="chain" id="PRO_5006990623" description="Flagella basal body P-ring formation protein FlgA" evidence="4">
    <location>
        <begin position="31"/>
        <end position="237"/>
    </location>
</feature>
<dbReference type="AlphaFoldDB" id="A0A125BCP2"/>
<keyword evidence="2 4" id="KW-0732">Signal</keyword>
<keyword evidence="6" id="KW-0966">Cell projection</keyword>
<dbReference type="InterPro" id="IPR017585">
    <property type="entry name" value="SAF_FlgA"/>
</dbReference>
<evidence type="ECO:0000256" key="4">
    <source>
        <dbReference type="RuleBase" id="RU362063"/>
    </source>
</evidence>
<protein>
    <recommendedName>
        <fullName evidence="4">Flagella basal body P-ring formation protein FlgA</fullName>
    </recommendedName>
</protein>